<evidence type="ECO:0000256" key="1">
    <source>
        <dbReference type="SAM" id="Phobius"/>
    </source>
</evidence>
<dbReference type="OrthoDB" id="9804804at2"/>
<keyword evidence="1" id="KW-1133">Transmembrane helix</keyword>
<gene>
    <name evidence="3" type="ORF">EZL74_04120</name>
</gene>
<feature type="transmembrane region" description="Helical" evidence="1">
    <location>
        <begin position="35"/>
        <end position="57"/>
    </location>
</feature>
<dbReference type="InterPro" id="IPR021309">
    <property type="entry name" value="YgaP-like_TM"/>
</dbReference>
<sequence length="71" mass="8053">MRKNMGSFDRFIRVLLAAVMAFLYFNHIISGVLGLVLLIFAGVFLLTSLVSFCPLYVPFRIDTRNVKKGIK</sequence>
<keyword evidence="1" id="KW-0472">Membrane</keyword>
<evidence type="ECO:0000313" key="4">
    <source>
        <dbReference type="Proteomes" id="UP000293300"/>
    </source>
</evidence>
<dbReference type="EMBL" id="SJPE01000003">
    <property type="protein sequence ID" value="TBX70369.1"/>
    <property type="molecule type" value="Genomic_DNA"/>
</dbReference>
<protein>
    <submittedName>
        <fullName evidence="3">DUF2892 domain-containing protein</fullName>
    </submittedName>
</protein>
<evidence type="ECO:0000259" key="2">
    <source>
        <dbReference type="Pfam" id="PF11127"/>
    </source>
</evidence>
<feature type="transmembrane region" description="Helical" evidence="1">
    <location>
        <begin position="12"/>
        <end position="29"/>
    </location>
</feature>
<comment type="caution">
    <text evidence="3">The sequence shown here is derived from an EMBL/GenBank/DDBJ whole genome shotgun (WGS) entry which is preliminary data.</text>
</comment>
<keyword evidence="1" id="KW-0812">Transmembrane</keyword>
<organism evidence="3 4">
    <name type="scientific">Flavobacterium silvisoli</name>
    <dbReference type="NCBI Taxonomy" id="2529433"/>
    <lineage>
        <taxon>Bacteria</taxon>
        <taxon>Pseudomonadati</taxon>
        <taxon>Bacteroidota</taxon>
        <taxon>Flavobacteriia</taxon>
        <taxon>Flavobacteriales</taxon>
        <taxon>Flavobacteriaceae</taxon>
        <taxon>Flavobacterium</taxon>
    </lineage>
</organism>
<dbReference type="Proteomes" id="UP000293300">
    <property type="component" value="Unassembled WGS sequence"/>
</dbReference>
<keyword evidence="4" id="KW-1185">Reference proteome</keyword>
<feature type="domain" description="Inner membrane protein YgaP-like transmembrane" evidence="2">
    <location>
        <begin position="1"/>
        <end position="65"/>
    </location>
</feature>
<dbReference type="AlphaFoldDB" id="A0A4Q9Z8C5"/>
<reference evidence="3 4" key="1">
    <citation type="submission" date="2019-02" db="EMBL/GenBank/DDBJ databases">
        <title>Flavobacterium sp. RD-2-33 isolated from forest soil.</title>
        <authorList>
            <person name="Chaudhary D.K."/>
        </authorList>
    </citation>
    <scope>NUCLEOTIDE SEQUENCE [LARGE SCALE GENOMIC DNA]</scope>
    <source>
        <strain evidence="3 4">RD-2-33</strain>
    </source>
</reference>
<evidence type="ECO:0000313" key="3">
    <source>
        <dbReference type="EMBL" id="TBX70369.1"/>
    </source>
</evidence>
<name>A0A4Q9Z8C5_9FLAO</name>
<dbReference type="Pfam" id="PF11127">
    <property type="entry name" value="YgaP-like_TM"/>
    <property type="match status" value="1"/>
</dbReference>
<proteinExistence type="predicted"/>
<dbReference type="RefSeq" id="WP_131475330.1">
    <property type="nucleotide sequence ID" value="NZ_SJPE01000003.1"/>
</dbReference>
<accession>A0A4Q9Z8C5</accession>